<reference evidence="2" key="1">
    <citation type="submission" date="2021-07" db="EMBL/GenBank/DDBJ databases">
        <authorList>
            <person name="Branca A.L. A."/>
        </authorList>
    </citation>
    <scope>NUCLEOTIDE SEQUENCE</scope>
</reference>
<organism evidence="2 3">
    <name type="scientific">Penicillium salamii</name>
    <dbReference type="NCBI Taxonomy" id="1612424"/>
    <lineage>
        <taxon>Eukaryota</taxon>
        <taxon>Fungi</taxon>
        <taxon>Dikarya</taxon>
        <taxon>Ascomycota</taxon>
        <taxon>Pezizomycotina</taxon>
        <taxon>Eurotiomycetes</taxon>
        <taxon>Eurotiomycetidae</taxon>
        <taxon>Eurotiales</taxon>
        <taxon>Aspergillaceae</taxon>
        <taxon>Penicillium</taxon>
    </lineage>
</organism>
<dbReference type="Pfam" id="PF00636">
    <property type="entry name" value="Ribonuclease_3"/>
    <property type="match status" value="1"/>
</dbReference>
<evidence type="ECO:0000313" key="2">
    <source>
        <dbReference type="EMBL" id="CAG8342959.1"/>
    </source>
</evidence>
<dbReference type="SMART" id="SM00535">
    <property type="entry name" value="RIBOc"/>
    <property type="match status" value="1"/>
</dbReference>
<dbReference type="AlphaFoldDB" id="A0A9W4IUW0"/>
<gene>
    <name evidence="2" type="ORF">PSALAMII_LOCUS2965</name>
</gene>
<feature type="domain" description="RNase III" evidence="1">
    <location>
        <begin position="16"/>
        <end position="135"/>
    </location>
</feature>
<dbReference type="SUPFAM" id="SSF69065">
    <property type="entry name" value="RNase III domain-like"/>
    <property type="match status" value="1"/>
</dbReference>
<evidence type="ECO:0000313" key="3">
    <source>
        <dbReference type="Proteomes" id="UP001152646"/>
    </source>
</evidence>
<dbReference type="PROSITE" id="PS50142">
    <property type="entry name" value="RNASE_3_2"/>
    <property type="match status" value="1"/>
</dbReference>
<dbReference type="InterPro" id="IPR000999">
    <property type="entry name" value="RNase_III_dom"/>
</dbReference>
<dbReference type="Proteomes" id="UP001152646">
    <property type="component" value="Unassembled WGS sequence"/>
</dbReference>
<comment type="caution">
    <text evidence="2">The sequence shown here is derived from an EMBL/GenBank/DDBJ whole genome shotgun (WGS) entry which is preliminary data.</text>
</comment>
<accession>A0A9W4IUW0</accession>
<sequence length="153" mass="16633">MLTIMPSLILTTDERIRAVEAIIDYEFVDKTHLEKALAAAGATTAPEGNKPGALLGDGLLRLVIDKDSLELGYSTGQMTKRHDTLGSNGNLSQIGHQLGLRPYIRLNPSAQGFLPDKLLATTVEAIIYAVFLDSNEDIPRTSQLIVHMGILEH</sequence>
<dbReference type="GO" id="GO:0006396">
    <property type="term" value="P:RNA processing"/>
    <property type="evidence" value="ECO:0007669"/>
    <property type="project" value="InterPro"/>
</dbReference>
<dbReference type="InterPro" id="IPR036389">
    <property type="entry name" value="RNase_III_sf"/>
</dbReference>
<dbReference type="Gene3D" id="1.10.1520.10">
    <property type="entry name" value="Ribonuclease III domain"/>
    <property type="match status" value="1"/>
</dbReference>
<dbReference type="OrthoDB" id="67027at2759"/>
<evidence type="ECO:0000259" key="1">
    <source>
        <dbReference type="PROSITE" id="PS50142"/>
    </source>
</evidence>
<dbReference type="EMBL" id="CAJVPA010000111">
    <property type="protein sequence ID" value="CAG8342959.1"/>
    <property type="molecule type" value="Genomic_DNA"/>
</dbReference>
<protein>
    <recommendedName>
        <fullName evidence="1">RNase III domain-containing protein</fullName>
    </recommendedName>
</protein>
<proteinExistence type="predicted"/>
<dbReference type="GO" id="GO:0004525">
    <property type="term" value="F:ribonuclease III activity"/>
    <property type="evidence" value="ECO:0007669"/>
    <property type="project" value="InterPro"/>
</dbReference>
<dbReference type="CDD" id="cd00593">
    <property type="entry name" value="RIBOc"/>
    <property type="match status" value="1"/>
</dbReference>
<name>A0A9W4IUW0_9EURO</name>